<protein>
    <submittedName>
        <fullName evidence="1">Uncharacterized protein</fullName>
    </submittedName>
</protein>
<proteinExistence type="predicted"/>
<dbReference type="RefSeq" id="WP_250430284.1">
    <property type="nucleotide sequence ID" value="NZ_JALPRR010000003.1"/>
</dbReference>
<evidence type="ECO:0000313" key="2">
    <source>
        <dbReference type="Proteomes" id="UP001597374"/>
    </source>
</evidence>
<keyword evidence="2" id="KW-1185">Reference proteome</keyword>
<comment type="caution">
    <text evidence="1">The sequence shown here is derived from an EMBL/GenBank/DDBJ whole genome shotgun (WGS) entry which is preliminary data.</text>
</comment>
<sequence>MDFYAFNCLPREERAELVWEHGRYLAIREEMGCSVALYHMGRFFAEVWYSPEDNQIALVHGFTSRSLLEPYLDQIDLEDLSE</sequence>
<dbReference type="EMBL" id="JBHUIM010000002">
    <property type="protein sequence ID" value="MFD2247352.1"/>
    <property type="molecule type" value="Genomic_DNA"/>
</dbReference>
<accession>A0ABW5CYA7</accession>
<evidence type="ECO:0000313" key="1">
    <source>
        <dbReference type="EMBL" id="MFD2247352.1"/>
    </source>
</evidence>
<organism evidence="1 2">
    <name type="scientific">Pontibacter ruber</name>
    <dbReference type="NCBI Taxonomy" id="1343895"/>
    <lineage>
        <taxon>Bacteria</taxon>
        <taxon>Pseudomonadati</taxon>
        <taxon>Bacteroidota</taxon>
        <taxon>Cytophagia</taxon>
        <taxon>Cytophagales</taxon>
        <taxon>Hymenobacteraceae</taxon>
        <taxon>Pontibacter</taxon>
    </lineage>
</organism>
<name>A0ABW5CYA7_9BACT</name>
<gene>
    <name evidence="1" type="ORF">ACFSKP_13885</name>
</gene>
<reference evidence="2" key="1">
    <citation type="journal article" date="2019" name="Int. J. Syst. Evol. Microbiol.">
        <title>The Global Catalogue of Microorganisms (GCM) 10K type strain sequencing project: providing services to taxonomists for standard genome sequencing and annotation.</title>
        <authorList>
            <consortium name="The Broad Institute Genomics Platform"/>
            <consortium name="The Broad Institute Genome Sequencing Center for Infectious Disease"/>
            <person name="Wu L."/>
            <person name="Ma J."/>
        </authorList>
    </citation>
    <scope>NUCLEOTIDE SEQUENCE [LARGE SCALE GENOMIC DNA]</scope>
    <source>
        <strain evidence="2">CGMCC 4.1782</strain>
    </source>
</reference>
<dbReference type="Proteomes" id="UP001597374">
    <property type="component" value="Unassembled WGS sequence"/>
</dbReference>